<evidence type="ECO:0000256" key="3">
    <source>
        <dbReference type="ARBA" id="ARBA00022525"/>
    </source>
</evidence>
<keyword evidence="3 5" id="KW-0964">Secreted</keyword>
<protein>
    <recommendedName>
        <fullName evidence="5">RxLR effector protein</fullName>
    </recommendedName>
</protein>
<dbReference type="EMBL" id="MH450043">
    <property type="protein sequence ID" value="AYR04771.1"/>
    <property type="molecule type" value="mRNA"/>
</dbReference>
<evidence type="ECO:0000256" key="5">
    <source>
        <dbReference type="RuleBase" id="RU367124"/>
    </source>
</evidence>
<comment type="subcellular location">
    <subcellularLocation>
        <location evidence="1 5">Secreted</location>
    </subcellularLocation>
</comment>
<sequence length="249" mass="27349">MRVCYALLVAAATLIATGNTVDASATAQVVSPLAVLANAGVRAVDADKRLLRSRQTEEEEEDSDDTEEEDESEERGLNVGVVDDAFANLRSALRSDDDAVAGLLPTSTLTMANNGNHDMQRQLFLQWLNAKPEVRQKAIATILRNRGDDDFRTLLAAWMHSGERRTRSVGFHGSNYAVDELLPRLLVKKAGAGDPYAQAVLFSKWMAAPSETRDTALKILHESAQGTRGYETLNAAWISYLRQHLTTYS</sequence>
<dbReference type="GO" id="GO:0005576">
    <property type="term" value="C:extracellular region"/>
    <property type="evidence" value="ECO:0007669"/>
    <property type="project" value="UniProtKB-SubCell"/>
</dbReference>
<feature type="region of interest" description="Disordered" evidence="6">
    <location>
        <begin position="51"/>
        <end position="77"/>
    </location>
</feature>
<dbReference type="InterPro" id="IPR031825">
    <property type="entry name" value="RXLR"/>
</dbReference>
<dbReference type="Pfam" id="PF16810">
    <property type="entry name" value="RXLR"/>
    <property type="match status" value="1"/>
</dbReference>
<reference evidence="7" key="2">
    <citation type="submission" date="2018-06" db="EMBL/GenBank/DDBJ databases">
        <authorList>
            <person name="Ying Z."/>
        </authorList>
    </citation>
    <scope>NUCLEOTIDE SEQUENCE</scope>
</reference>
<evidence type="ECO:0000256" key="4">
    <source>
        <dbReference type="ARBA" id="ARBA00022729"/>
    </source>
</evidence>
<evidence type="ECO:0000256" key="6">
    <source>
        <dbReference type="SAM" id="MobiDB-lite"/>
    </source>
</evidence>
<name>A0A3G3MDH5_9STRA</name>
<comment type="function">
    <text evidence="5">Effector that suppresses plant defense responses during pathogen infection.</text>
</comment>
<keyword evidence="4 5" id="KW-0732">Signal</keyword>
<feature type="chain" id="PRO_5028518839" description="RxLR effector protein" evidence="5">
    <location>
        <begin position="24"/>
        <end position="249"/>
    </location>
</feature>
<comment type="domain">
    <text evidence="5">The RxLR-dEER motif acts to carry the protein into the host cell cytoplasm through binding to cell surface phosphatidylinositol-3-phosphate.</text>
</comment>
<organism evidence="7">
    <name type="scientific">Phytophthora pistaciae</name>
    <dbReference type="NCBI Taxonomy" id="174576"/>
    <lineage>
        <taxon>Eukaryota</taxon>
        <taxon>Sar</taxon>
        <taxon>Stramenopiles</taxon>
        <taxon>Oomycota</taxon>
        <taxon>Peronosporomycetes</taxon>
        <taxon>Peronosporales</taxon>
        <taxon>Peronosporaceae</taxon>
        <taxon>Phytophthora</taxon>
    </lineage>
</organism>
<evidence type="ECO:0000256" key="2">
    <source>
        <dbReference type="ARBA" id="ARBA00010400"/>
    </source>
</evidence>
<dbReference type="AlphaFoldDB" id="A0A3G3MDH5"/>
<evidence type="ECO:0000256" key="1">
    <source>
        <dbReference type="ARBA" id="ARBA00004613"/>
    </source>
</evidence>
<evidence type="ECO:0000313" key="7">
    <source>
        <dbReference type="EMBL" id="AYR04771.1"/>
    </source>
</evidence>
<reference evidence="7" key="1">
    <citation type="journal article" date="2018" name="Front. Plant Sci.">
        <title>Functional Analysis of PsAvr3c Effector Family From Phytophthora Provides Probes to Dissect SKRP Mediated Plant Susceptibility.</title>
        <authorList>
            <person name="Zhang Y."/>
            <person name="Huang J."/>
            <person name="Ochola S.O."/>
            <person name="Dong S."/>
        </authorList>
    </citation>
    <scope>NUCLEOTIDE SEQUENCE</scope>
</reference>
<feature type="signal peptide" evidence="5">
    <location>
        <begin position="1"/>
        <end position="23"/>
    </location>
</feature>
<feature type="compositionally biased region" description="Acidic residues" evidence="6">
    <location>
        <begin position="57"/>
        <end position="73"/>
    </location>
</feature>
<accession>A0A3G3MDH5</accession>
<comment type="similarity">
    <text evidence="2 5">Belongs to the RxLR effector family.</text>
</comment>
<proteinExistence type="evidence at transcript level"/>